<keyword evidence="12" id="KW-1185">Reference proteome</keyword>
<keyword evidence="7 9" id="KW-1133">Transmembrane helix</keyword>
<keyword evidence="3" id="KW-0813">Transport</keyword>
<feature type="domain" description="MotA/TolQ/ExbB proton channel" evidence="10">
    <location>
        <begin position="100"/>
        <end position="215"/>
    </location>
</feature>
<sequence length="254" mass="27561">MDIATLIGIVVCFGLMITAISLGGPLSTFIDVPSMMITVGGTLGATFTSYPLKDVIGVIGVIKNTFLFKPQDPVAIITQLVEFAQIARKEGILALESKIEEIDDPFFKKAIQLAVDGTEPEVMRDILETEIAFIEERHKKGADMMDFMAALAPAFGMIGTLIGLVQMLRTMNDPSTIGPAMAVALITTFYGAVMANVIFSPFANKLKVRSSEEILVKDIILAGILSIQAGDNPRILEQKLHAYIPPKLRKSVFE</sequence>
<reference evidence="12" key="1">
    <citation type="journal article" date="2018" name="Science">
        <title>A primordial and reversible TCA cycle in a facultatively chemolithoautotrophic thermophile.</title>
        <authorList>
            <person name="Nunoura T."/>
            <person name="Chikaraishi Y."/>
            <person name="Izaki R."/>
            <person name="Suwa T."/>
            <person name="Sato T."/>
            <person name="Harada T."/>
            <person name="Mori K."/>
            <person name="Kato Y."/>
            <person name="Miyazaki M."/>
            <person name="Shimamura S."/>
            <person name="Yanagawa K."/>
            <person name="Shuto A."/>
            <person name="Ohkouchi N."/>
            <person name="Fujita N."/>
            <person name="Takaki Y."/>
            <person name="Atomi H."/>
            <person name="Takai K."/>
        </authorList>
    </citation>
    <scope>NUCLEOTIDE SEQUENCE [LARGE SCALE GENOMIC DNA]</scope>
    <source>
        <strain evidence="12">DSM 17441 / JCM 13301 / NBRC 103674 / ABI70S6</strain>
    </source>
</reference>
<keyword evidence="4" id="KW-1003">Cell membrane</keyword>
<feature type="transmembrane region" description="Helical" evidence="9">
    <location>
        <begin position="147"/>
        <end position="168"/>
    </location>
</feature>
<feature type="transmembrane region" description="Helical" evidence="9">
    <location>
        <begin position="6"/>
        <end position="26"/>
    </location>
</feature>
<dbReference type="PANTHER" id="PTHR30433:SF2">
    <property type="entry name" value="MOTILITY PROTEIN A"/>
    <property type="match status" value="1"/>
</dbReference>
<evidence type="ECO:0000256" key="6">
    <source>
        <dbReference type="ARBA" id="ARBA00022779"/>
    </source>
</evidence>
<protein>
    <submittedName>
        <fullName evidence="11">Chemotaxis protein MotA</fullName>
    </submittedName>
</protein>
<dbReference type="InterPro" id="IPR002898">
    <property type="entry name" value="MotA_ExbB_proton_chnl"/>
</dbReference>
<dbReference type="Proteomes" id="UP000063234">
    <property type="component" value="Chromosome"/>
</dbReference>
<keyword evidence="5 9" id="KW-0812">Transmembrane</keyword>
<dbReference type="InterPro" id="IPR047055">
    <property type="entry name" value="MotA-like"/>
</dbReference>
<evidence type="ECO:0000256" key="1">
    <source>
        <dbReference type="ARBA" id="ARBA00004651"/>
    </source>
</evidence>
<dbReference type="STRING" id="1298851.TST_0639"/>
<dbReference type="KEGG" id="ttk:TST_0639"/>
<evidence type="ECO:0000256" key="3">
    <source>
        <dbReference type="ARBA" id="ARBA00022448"/>
    </source>
</evidence>
<dbReference type="PATRIC" id="fig|1298851.3.peg.665"/>
<evidence type="ECO:0000313" key="11">
    <source>
        <dbReference type="EMBL" id="BAT71445.1"/>
    </source>
</evidence>
<dbReference type="RefSeq" id="WP_068549434.1">
    <property type="nucleotide sequence ID" value="NZ_AP013035.1"/>
</dbReference>
<evidence type="ECO:0000256" key="9">
    <source>
        <dbReference type="SAM" id="Phobius"/>
    </source>
</evidence>
<name>A0A0S3QSZ6_THET7</name>
<dbReference type="OrthoDB" id="9806929at2"/>
<keyword evidence="8 9" id="KW-0472">Membrane</keyword>
<dbReference type="AlphaFoldDB" id="A0A0S3QSZ6"/>
<accession>A0A0S3QSZ6</accession>
<evidence type="ECO:0000256" key="5">
    <source>
        <dbReference type="ARBA" id="ARBA00022692"/>
    </source>
</evidence>
<keyword evidence="6" id="KW-0283">Flagellar rotation</keyword>
<comment type="subcellular location">
    <subcellularLocation>
        <location evidence="1">Cell membrane</location>
        <topology evidence="1">Multi-pass membrane protein</topology>
    </subcellularLocation>
</comment>
<dbReference type="PANTHER" id="PTHR30433">
    <property type="entry name" value="CHEMOTAXIS PROTEIN MOTA"/>
    <property type="match status" value="1"/>
</dbReference>
<organism evidence="11 12">
    <name type="scientific">Thermosulfidibacter takaii (strain DSM 17441 / JCM 13301 / NBRC 103674 / ABI70S6)</name>
    <dbReference type="NCBI Taxonomy" id="1298851"/>
    <lineage>
        <taxon>Bacteria</taxon>
        <taxon>Pseudomonadati</taxon>
        <taxon>Thermosulfidibacterota</taxon>
        <taxon>Thermosulfidibacteria</taxon>
        <taxon>Thermosulfidibacterales</taxon>
        <taxon>Thermosulfidibacteraceae</taxon>
    </lineage>
</organism>
<evidence type="ECO:0000256" key="7">
    <source>
        <dbReference type="ARBA" id="ARBA00022989"/>
    </source>
</evidence>
<feature type="transmembrane region" description="Helical" evidence="9">
    <location>
        <begin position="180"/>
        <end position="199"/>
    </location>
</feature>
<dbReference type="PROSITE" id="PS01307">
    <property type="entry name" value="MOTA"/>
    <property type="match status" value="1"/>
</dbReference>
<evidence type="ECO:0000256" key="8">
    <source>
        <dbReference type="ARBA" id="ARBA00023136"/>
    </source>
</evidence>
<dbReference type="GO" id="GO:0005886">
    <property type="term" value="C:plasma membrane"/>
    <property type="evidence" value="ECO:0007669"/>
    <property type="project" value="UniProtKB-SubCell"/>
</dbReference>
<dbReference type="GO" id="GO:0006935">
    <property type="term" value="P:chemotaxis"/>
    <property type="evidence" value="ECO:0007669"/>
    <property type="project" value="InterPro"/>
</dbReference>
<dbReference type="Pfam" id="PF01618">
    <property type="entry name" value="MotA_ExbB"/>
    <property type="match status" value="1"/>
</dbReference>
<evidence type="ECO:0000256" key="2">
    <source>
        <dbReference type="ARBA" id="ARBA00008038"/>
    </source>
</evidence>
<evidence type="ECO:0000259" key="10">
    <source>
        <dbReference type="Pfam" id="PF01618"/>
    </source>
</evidence>
<dbReference type="EMBL" id="AP013035">
    <property type="protein sequence ID" value="BAT71445.1"/>
    <property type="molecule type" value="Genomic_DNA"/>
</dbReference>
<comment type="similarity">
    <text evidence="2">Belongs to the MotA family.</text>
</comment>
<evidence type="ECO:0000313" key="12">
    <source>
        <dbReference type="Proteomes" id="UP000063234"/>
    </source>
</evidence>
<proteinExistence type="inferred from homology"/>
<evidence type="ECO:0000256" key="4">
    <source>
        <dbReference type="ARBA" id="ARBA00022475"/>
    </source>
</evidence>
<dbReference type="InterPro" id="IPR000540">
    <property type="entry name" value="Flag_MotA_CS"/>
</dbReference>
<gene>
    <name evidence="11" type="primary">motA</name>
    <name evidence="11" type="ORF">TST_0639</name>
</gene>
<dbReference type="GO" id="GO:0071978">
    <property type="term" value="P:bacterial-type flagellum-dependent swarming motility"/>
    <property type="evidence" value="ECO:0007669"/>
    <property type="project" value="InterPro"/>
</dbReference>